<dbReference type="EnsemblPlants" id="OB01G23340.1">
    <property type="protein sequence ID" value="OB01G23340.1"/>
    <property type="gene ID" value="OB01G23340"/>
</dbReference>
<accession>J3KZC8</accession>
<reference evidence="2" key="1">
    <citation type="journal article" date="2013" name="Nat. Commun.">
        <title>Whole-genome sequencing of Oryza brachyantha reveals mechanisms underlying Oryza genome evolution.</title>
        <authorList>
            <person name="Chen J."/>
            <person name="Huang Q."/>
            <person name="Gao D."/>
            <person name="Wang J."/>
            <person name="Lang Y."/>
            <person name="Liu T."/>
            <person name="Li B."/>
            <person name="Bai Z."/>
            <person name="Luis Goicoechea J."/>
            <person name="Liang C."/>
            <person name="Chen C."/>
            <person name="Zhang W."/>
            <person name="Sun S."/>
            <person name="Liao Y."/>
            <person name="Zhang X."/>
            <person name="Yang L."/>
            <person name="Song C."/>
            <person name="Wang M."/>
            <person name="Shi J."/>
            <person name="Liu G."/>
            <person name="Liu J."/>
            <person name="Zhou H."/>
            <person name="Zhou W."/>
            <person name="Yu Q."/>
            <person name="An N."/>
            <person name="Chen Y."/>
            <person name="Cai Q."/>
            <person name="Wang B."/>
            <person name="Liu B."/>
            <person name="Min J."/>
            <person name="Huang Y."/>
            <person name="Wu H."/>
            <person name="Li Z."/>
            <person name="Zhang Y."/>
            <person name="Yin Y."/>
            <person name="Song W."/>
            <person name="Jiang J."/>
            <person name="Jackson S.A."/>
            <person name="Wing R.A."/>
            <person name="Wang J."/>
            <person name="Chen M."/>
        </authorList>
    </citation>
    <scope>NUCLEOTIDE SEQUENCE [LARGE SCALE GENOMIC DNA]</scope>
    <source>
        <strain evidence="2">cv. IRGC 101232</strain>
    </source>
</reference>
<feature type="compositionally biased region" description="Basic and acidic residues" evidence="1">
    <location>
        <begin position="279"/>
        <end position="289"/>
    </location>
</feature>
<dbReference type="Gramene" id="OB01G23340.1">
    <property type="protein sequence ID" value="OB01G23340.1"/>
    <property type="gene ID" value="OB01G23340"/>
</dbReference>
<name>J3KZC8_ORYBR</name>
<reference evidence="2" key="2">
    <citation type="submission" date="2013-04" db="UniProtKB">
        <authorList>
            <consortium name="EnsemblPlants"/>
        </authorList>
    </citation>
    <scope>IDENTIFICATION</scope>
</reference>
<dbReference type="AlphaFoldDB" id="J3KZC8"/>
<organism evidence="2">
    <name type="scientific">Oryza brachyantha</name>
    <name type="common">malo sina</name>
    <dbReference type="NCBI Taxonomy" id="4533"/>
    <lineage>
        <taxon>Eukaryota</taxon>
        <taxon>Viridiplantae</taxon>
        <taxon>Streptophyta</taxon>
        <taxon>Embryophyta</taxon>
        <taxon>Tracheophyta</taxon>
        <taxon>Spermatophyta</taxon>
        <taxon>Magnoliopsida</taxon>
        <taxon>Liliopsida</taxon>
        <taxon>Poales</taxon>
        <taxon>Poaceae</taxon>
        <taxon>BOP clade</taxon>
        <taxon>Oryzoideae</taxon>
        <taxon>Oryzeae</taxon>
        <taxon>Oryzinae</taxon>
        <taxon>Oryza</taxon>
    </lineage>
</organism>
<evidence type="ECO:0000256" key="1">
    <source>
        <dbReference type="SAM" id="MobiDB-lite"/>
    </source>
</evidence>
<evidence type="ECO:0000313" key="2">
    <source>
        <dbReference type="EnsemblPlants" id="OB01G23340.1"/>
    </source>
</evidence>
<dbReference type="HOGENOM" id="CLU_540123_0_0_1"/>
<dbReference type="Proteomes" id="UP000006038">
    <property type="component" value="Chromosome 1"/>
</dbReference>
<evidence type="ECO:0000313" key="3">
    <source>
        <dbReference type="Proteomes" id="UP000006038"/>
    </source>
</evidence>
<sequence length="505" mass="56448">MEVDSLLVVKGRVTVLRVLTHQGEVAKVCGVGVLLVNDKVLGFPCSKVQNGLVVGYVNCECEFGNVDKHPNLTRCSPSLASEACRALSVKHHEVLEEIGLDAVACMTLDSLEKPGGVPSPERQHPVWATKPGVVDSIVVYLDNLLPPREIVIDMTFTPRIQMYTKEIVDELLRPTIESTCYKPRIAETCGELSLSFPSMQATINPRLARLQDEQRRSILDAISDYDKLAKDSLAEIARQIRIVAQKQQEICRPVVEAVQMNRHVQAPIGSRPNGEEQQESLHEEQHQDQENQQLVLQLEEEEQDKEEHEDHPVEQQLGSGEAMGQATCTQPAEEGGQDFWRQIQAAVEQGRKKFEELKKPMKIDRHPFPVNMVHANIGHGPSRHSRKRQGTTNITSTSMMNRCRQRYERDQGMTSGPDTTIIGIVRSSNTAGRREYDCHPRKTAPNAIPRSGITPIGAHAPGGQGRHQERQGATCRCMTGWAPRNKTTMKKKSGNIMKIKRNNSR</sequence>
<protein>
    <submittedName>
        <fullName evidence="2">Uncharacterized protein</fullName>
    </submittedName>
</protein>
<keyword evidence="3" id="KW-1185">Reference proteome</keyword>
<proteinExistence type="predicted"/>
<feature type="region of interest" description="Disordered" evidence="1">
    <location>
        <begin position="265"/>
        <end position="334"/>
    </location>
</feature>